<dbReference type="InterPro" id="IPR018060">
    <property type="entry name" value="HTH_AraC"/>
</dbReference>
<evidence type="ECO:0000313" key="5">
    <source>
        <dbReference type="EMBL" id="QSB06825.1"/>
    </source>
</evidence>
<name>A0A895XU17_9ACTN</name>
<proteinExistence type="predicted"/>
<dbReference type="InterPro" id="IPR018062">
    <property type="entry name" value="HTH_AraC-typ_CS"/>
</dbReference>
<dbReference type="InterPro" id="IPR029062">
    <property type="entry name" value="Class_I_gatase-like"/>
</dbReference>
<dbReference type="Pfam" id="PF01965">
    <property type="entry name" value="DJ-1_PfpI"/>
    <property type="match status" value="1"/>
</dbReference>
<organism evidence="5 6">
    <name type="scientific">Natronoglycomyces albus</name>
    <dbReference type="NCBI Taxonomy" id="2811108"/>
    <lineage>
        <taxon>Bacteria</taxon>
        <taxon>Bacillati</taxon>
        <taxon>Actinomycetota</taxon>
        <taxon>Actinomycetes</taxon>
        <taxon>Glycomycetales</taxon>
        <taxon>Glycomycetaceae</taxon>
        <taxon>Natronoglycomyces</taxon>
    </lineage>
</organism>
<dbReference type="GO" id="GO:0003700">
    <property type="term" value="F:DNA-binding transcription factor activity"/>
    <property type="evidence" value="ECO:0007669"/>
    <property type="project" value="InterPro"/>
</dbReference>
<evidence type="ECO:0000259" key="4">
    <source>
        <dbReference type="PROSITE" id="PS01124"/>
    </source>
</evidence>
<dbReference type="PANTHER" id="PTHR43130">
    <property type="entry name" value="ARAC-FAMILY TRANSCRIPTIONAL REGULATOR"/>
    <property type="match status" value="1"/>
</dbReference>
<dbReference type="Gene3D" id="1.10.10.60">
    <property type="entry name" value="Homeodomain-like"/>
    <property type="match status" value="1"/>
</dbReference>
<dbReference type="Gene3D" id="3.40.50.880">
    <property type="match status" value="1"/>
</dbReference>
<dbReference type="RefSeq" id="WP_213172832.1">
    <property type="nucleotide sequence ID" value="NZ_CP070496.1"/>
</dbReference>
<gene>
    <name evidence="5" type="ORF">JQS30_08040</name>
</gene>
<keyword evidence="1" id="KW-0805">Transcription regulation</keyword>
<dbReference type="AlphaFoldDB" id="A0A895XU17"/>
<dbReference type="SUPFAM" id="SSF52317">
    <property type="entry name" value="Class I glutamine amidotransferase-like"/>
    <property type="match status" value="1"/>
</dbReference>
<dbReference type="PANTHER" id="PTHR43130:SF3">
    <property type="entry name" value="HTH-TYPE TRANSCRIPTIONAL REGULATOR RV1931C"/>
    <property type="match status" value="1"/>
</dbReference>
<sequence>MSRVAVLVAGRLLHFELAVACEIFGRPLVDGPDGWYEVQLCGPASARVGPFVVEPQVGLEGLVGADVVVVPALADVGDVPSGEVIEALRAAHAAGARVVSLCTGAFVLGAAGLLDGRRVTTHWAHARELGERFGGAVVDADVLYTDNGSVLTSAGKAAAVDVCLHVVQRDFGASVANAVARRLVVPPHRLGGQAQFVTSPVPGRAGDALAPVLEWALSRLDRPLSVVDMAREANMSSRHLARRFRAVTGQTPMRWLLVQRVRRAQELLEATDLSVVAVAVATGLGTATTLRRQFKAVVGVAPDAYRRAFRHRE</sequence>
<dbReference type="Proteomes" id="UP000662939">
    <property type="component" value="Chromosome"/>
</dbReference>
<dbReference type="KEGG" id="nav:JQS30_08040"/>
<evidence type="ECO:0000256" key="3">
    <source>
        <dbReference type="ARBA" id="ARBA00023163"/>
    </source>
</evidence>
<dbReference type="GO" id="GO:0043565">
    <property type="term" value="F:sequence-specific DNA binding"/>
    <property type="evidence" value="ECO:0007669"/>
    <property type="project" value="InterPro"/>
</dbReference>
<dbReference type="CDD" id="cd03137">
    <property type="entry name" value="GATase1_AraC_1"/>
    <property type="match status" value="1"/>
</dbReference>
<evidence type="ECO:0000313" key="6">
    <source>
        <dbReference type="Proteomes" id="UP000662939"/>
    </source>
</evidence>
<reference evidence="5" key="1">
    <citation type="submission" date="2021-02" db="EMBL/GenBank/DDBJ databases">
        <title>Natronoglycomyces albus gen. nov., sp. nov, a haloalkaliphilic actinobacterium from a soda solonchak soil.</title>
        <authorList>
            <person name="Sorokin D.Y."/>
            <person name="Khijniak T.V."/>
            <person name="Zakharycheva A.P."/>
            <person name="Boueva O.V."/>
            <person name="Ariskina E.V."/>
            <person name="Hahnke R.L."/>
            <person name="Bunk B."/>
            <person name="Sproer C."/>
            <person name="Schumann P."/>
            <person name="Evtushenko L.I."/>
            <person name="Kublanov I.V."/>
        </authorList>
    </citation>
    <scope>NUCLEOTIDE SEQUENCE</scope>
    <source>
        <strain evidence="5">DSM 106290</strain>
    </source>
</reference>
<keyword evidence="6" id="KW-1185">Reference proteome</keyword>
<dbReference type="InterPro" id="IPR052158">
    <property type="entry name" value="INH-QAR"/>
</dbReference>
<dbReference type="InterPro" id="IPR002818">
    <property type="entry name" value="DJ-1/PfpI"/>
</dbReference>
<dbReference type="InterPro" id="IPR009057">
    <property type="entry name" value="Homeodomain-like_sf"/>
</dbReference>
<feature type="domain" description="HTH araC/xylS-type" evidence="4">
    <location>
        <begin position="210"/>
        <end position="308"/>
    </location>
</feature>
<dbReference type="Pfam" id="PF12833">
    <property type="entry name" value="HTH_18"/>
    <property type="match status" value="1"/>
</dbReference>
<dbReference type="SMART" id="SM00342">
    <property type="entry name" value="HTH_ARAC"/>
    <property type="match status" value="1"/>
</dbReference>
<protein>
    <submittedName>
        <fullName evidence="5">Helix-turn-helix domain-containing protein</fullName>
    </submittedName>
</protein>
<evidence type="ECO:0000256" key="1">
    <source>
        <dbReference type="ARBA" id="ARBA00023015"/>
    </source>
</evidence>
<keyword evidence="2" id="KW-0238">DNA-binding</keyword>
<accession>A0A895XU17</accession>
<dbReference type="PROSITE" id="PS01124">
    <property type="entry name" value="HTH_ARAC_FAMILY_2"/>
    <property type="match status" value="1"/>
</dbReference>
<dbReference type="EMBL" id="CP070496">
    <property type="protein sequence ID" value="QSB06825.1"/>
    <property type="molecule type" value="Genomic_DNA"/>
</dbReference>
<evidence type="ECO:0000256" key="2">
    <source>
        <dbReference type="ARBA" id="ARBA00023125"/>
    </source>
</evidence>
<dbReference type="SUPFAM" id="SSF46689">
    <property type="entry name" value="Homeodomain-like"/>
    <property type="match status" value="2"/>
</dbReference>
<keyword evidence="3" id="KW-0804">Transcription</keyword>
<dbReference type="PROSITE" id="PS00041">
    <property type="entry name" value="HTH_ARAC_FAMILY_1"/>
    <property type="match status" value="1"/>
</dbReference>